<dbReference type="Proteomes" id="UP000242146">
    <property type="component" value="Unassembled WGS sequence"/>
</dbReference>
<feature type="region of interest" description="Disordered" evidence="1">
    <location>
        <begin position="238"/>
        <end position="259"/>
    </location>
</feature>
<dbReference type="EMBL" id="MCGT01000001">
    <property type="protein sequence ID" value="ORX63209.1"/>
    <property type="molecule type" value="Genomic_DNA"/>
</dbReference>
<name>A0A1X2GYN7_9FUNG</name>
<feature type="transmembrane region" description="Helical" evidence="2">
    <location>
        <begin position="143"/>
        <end position="163"/>
    </location>
</feature>
<dbReference type="GO" id="GO:0016020">
    <property type="term" value="C:membrane"/>
    <property type="evidence" value="ECO:0007669"/>
    <property type="project" value="TreeGrafter"/>
</dbReference>
<evidence type="ECO:0000313" key="3">
    <source>
        <dbReference type="EMBL" id="ORX63209.1"/>
    </source>
</evidence>
<proteinExistence type="predicted"/>
<keyword evidence="4" id="KW-1185">Reference proteome</keyword>
<accession>A0A1X2GYN7</accession>
<comment type="caution">
    <text evidence="3">The sequence shown here is derived from an EMBL/GenBank/DDBJ whole genome shotgun (WGS) entry which is preliminary data.</text>
</comment>
<evidence type="ECO:0000256" key="2">
    <source>
        <dbReference type="SAM" id="Phobius"/>
    </source>
</evidence>
<evidence type="ECO:0000256" key="1">
    <source>
        <dbReference type="SAM" id="MobiDB-lite"/>
    </source>
</evidence>
<evidence type="ECO:0000313" key="4">
    <source>
        <dbReference type="Proteomes" id="UP000242146"/>
    </source>
</evidence>
<evidence type="ECO:0008006" key="5">
    <source>
        <dbReference type="Google" id="ProtNLM"/>
    </source>
</evidence>
<feature type="transmembrane region" description="Helical" evidence="2">
    <location>
        <begin position="183"/>
        <end position="204"/>
    </location>
</feature>
<feature type="transmembrane region" description="Helical" evidence="2">
    <location>
        <begin position="54"/>
        <end position="71"/>
    </location>
</feature>
<dbReference type="OrthoDB" id="431202at2759"/>
<dbReference type="AlphaFoldDB" id="A0A1X2GYN7"/>
<keyword evidence="2" id="KW-0812">Transmembrane</keyword>
<organism evidence="3 4">
    <name type="scientific">Hesseltinella vesiculosa</name>
    <dbReference type="NCBI Taxonomy" id="101127"/>
    <lineage>
        <taxon>Eukaryota</taxon>
        <taxon>Fungi</taxon>
        <taxon>Fungi incertae sedis</taxon>
        <taxon>Mucoromycota</taxon>
        <taxon>Mucoromycotina</taxon>
        <taxon>Mucoromycetes</taxon>
        <taxon>Mucorales</taxon>
        <taxon>Cunninghamellaceae</taxon>
        <taxon>Hesseltinella</taxon>
    </lineage>
</organism>
<dbReference type="PANTHER" id="PTHR31735:SF1">
    <property type="entry name" value="VACUOLAR MEMBRANE PROTEIN YPL162C"/>
    <property type="match status" value="1"/>
</dbReference>
<sequence>MSPDDQQQCQLLDSFGIAVQLCLAGIAFSTLLLKRQREQPQRPFRTWGFDVSKQVVGGFVIHSLNLLLSYLSGRSVPEKEVTNACVWYWLHIFVDTTLGTALLWLFLENGQRLLRQLGHSGFQTGVYGTPPFRKQLRRWAKQLGLYLVCLILMKCVVLLLFSLCPWLETVGAWILSWMGHPKMQAVFVMLIFPLVMNIMQFWIIDTIVKHNSLRTPIYLDDALDEDVLIPIYEEDDDDESLTWHPENEDDNAPLAPSSFFHPQALDQDAISLSSSLQPIVPPDIKRHVDISPPSSPR</sequence>
<protein>
    <recommendedName>
        <fullName evidence="5">Vacuolar membrane protein</fullName>
    </recommendedName>
</protein>
<gene>
    <name evidence="3" type="ORF">DM01DRAFT_1298252</name>
</gene>
<feature type="transmembrane region" description="Helical" evidence="2">
    <location>
        <begin position="15"/>
        <end position="33"/>
    </location>
</feature>
<feature type="transmembrane region" description="Helical" evidence="2">
    <location>
        <begin position="86"/>
        <end position="107"/>
    </location>
</feature>
<dbReference type="STRING" id="101127.A0A1X2GYN7"/>
<keyword evidence="2" id="KW-0472">Membrane</keyword>
<dbReference type="PANTHER" id="PTHR31735">
    <property type="entry name" value="VACUOLAR MEMBRANE PROTEIN YPL162C"/>
    <property type="match status" value="1"/>
</dbReference>
<dbReference type="InterPro" id="IPR022127">
    <property type="entry name" value="STIMATE/YPL162C"/>
</dbReference>
<reference evidence="3 4" key="1">
    <citation type="submission" date="2016-07" db="EMBL/GenBank/DDBJ databases">
        <title>Pervasive Adenine N6-methylation of Active Genes in Fungi.</title>
        <authorList>
            <consortium name="DOE Joint Genome Institute"/>
            <person name="Mondo S.J."/>
            <person name="Dannebaum R.O."/>
            <person name="Kuo R.C."/>
            <person name="Labutti K."/>
            <person name="Haridas S."/>
            <person name="Kuo A."/>
            <person name="Salamov A."/>
            <person name="Ahrendt S.R."/>
            <person name="Lipzen A."/>
            <person name="Sullivan W."/>
            <person name="Andreopoulos W.B."/>
            <person name="Clum A."/>
            <person name="Lindquist E."/>
            <person name="Daum C."/>
            <person name="Ramamoorthy G.K."/>
            <person name="Gryganskyi A."/>
            <person name="Culley D."/>
            <person name="Magnuson J.K."/>
            <person name="James T.Y."/>
            <person name="O'Malley M.A."/>
            <person name="Stajich J.E."/>
            <person name="Spatafora J.W."/>
            <person name="Visel A."/>
            <person name="Grigoriev I.V."/>
        </authorList>
    </citation>
    <scope>NUCLEOTIDE SEQUENCE [LARGE SCALE GENOMIC DNA]</scope>
    <source>
        <strain evidence="3 4">NRRL 3301</strain>
    </source>
</reference>
<keyword evidence="2" id="KW-1133">Transmembrane helix</keyword>
<dbReference type="Pfam" id="PF12400">
    <property type="entry name" value="STIMATE"/>
    <property type="match status" value="1"/>
</dbReference>
<feature type="region of interest" description="Disordered" evidence="1">
    <location>
        <begin position="276"/>
        <end position="297"/>
    </location>
</feature>